<dbReference type="Proteomes" id="UP001272242">
    <property type="component" value="Unassembled WGS sequence"/>
</dbReference>
<dbReference type="InterPro" id="IPR002035">
    <property type="entry name" value="VWF_A"/>
</dbReference>
<evidence type="ECO:0000313" key="4">
    <source>
        <dbReference type="EMBL" id="MDY3563550.1"/>
    </source>
</evidence>
<feature type="compositionally biased region" description="Low complexity" evidence="1">
    <location>
        <begin position="738"/>
        <end position="753"/>
    </location>
</feature>
<dbReference type="PANTHER" id="PTHR45737">
    <property type="entry name" value="VON WILLEBRAND FACTOR A DOMAIN-CONTAINING PROTEIN 5A"/>
    <property type="match status" value="1"/>
</dbReference>
<feature type="region of interest" description="Disordered" evidence="1">
    <location>
        <begin position="704"/>
        <end position="753"/>
    </location>
</feature>
<dbReference type="PROSITE" id="PS51468">
    <property type="entry name" value="VIT"/>
    <property type="match status" value="1"/>
</dbReference>
<gene>
    <name evidence="4" type="ORF">R5W23_005164</name>
</gene>
<sequence length="896" mass="95184">MLNTGIFYNSRPDGFGVLEVADDSPAPDAPRQFVPLKRTEVTGTVTGPLAVLTLAQTFALPDAAPGPIEAVYRFPLPGDAAVTGVQVRFGAVEIRTELKEREKAEGEHKAAKRAGRQAALVTRESPDVFTLSVAGIRAGEEVVVRTDYVQVAKAEGAGWSLRVPLTTAPRYVRADESRSPHANGQPLALLRDPGHRFALNVTFAEAEQVRSATHALAVEGDRVQLREGEVTPDRDCVLTWRAKAEDRSALRVWTQPDPATGKAYFLALCAPPKFADAKKVPREVILLVDHSGSMSGAKWEAADWAVERFLAGLSEDDAFSLGLFHSTTKWFGERTRKATPENVRAAVEFLKQNRDQGGTELGVALEQALARSRSAETPARHVLILTDAEVTDAGRILRLADQESEKPNRRRISVLCIDAAPNSALASELAERGGGVSRFLTSNPDDDDVTTALDEVLADWSAPVLTGLTLEVNRAGVEVTGRSVALVVPGPTSAIDVGDLPAGRPVWVLGRAPLGTDPLTFRLRTGAETVAEVHADAKGITQRLKAFFGADRVRRLEYLLTGGTEGEDLRTQVTRLGYEPAELGAEKVFAENAGESAKDAIRKLLVCESLAAGVPSSETAFVAVRSEIGQPVQGTVAVANALPAGWSNQFLNLRAGRKSASRRSFREYLAGPAALPCPAPAMPADAVVESVDSMLMDFDADAAGDTTTDYDPLERQKNLQPLGMKRKSSPPPRPSGPPAAKASTAAPGAGAPAKLTPEMISRLREASARGPRGALPALGDVSVSVKAGQHAPTDGAILYDSATGAAGQFTFLSVALGDGGITADNIDRELTLLLFVGDLAAPRARVKLADVLRLGGRRPLNLRREAGQPVRLTLEDPNGAWAAGTPALEIVLGWRA</sequence>
<organism evidence="4 5">
    <name type="scientific">Gemmata algarum</name>
    <dbReference type="NCBI Taxonomy" id="2975278"/>
    <lineage>
        <taxon>Bacteria</taxon>
        <taxon>Pseudomonadati</taxon>
        <taxon>Planctomycetota</taxon>
        <taxon>Planctomycetia</taxon>
        <taxon>Gemmatales</taxon>
        <taxon>Gemmataceae</taxon>
        <taxon>Gemmata</taxon>
    </lineage>
</organism>
<dbReference type="PANTHER" id="PTHR45737:SF6">
    <property type="entry name" value="VON WILLEBRAND FACTOR A DOMAIN-CONTAINING PROTEIN 5A"/>
    <property type="match status" value="1"/>
</dbReference>
<keyword evidence="5" id="KW-1185">Reference proteome</keyword>
<accession>A0ABU5FA05</accession>
<dbReference type="PROSITE" id="PS50234">
    <property type="entry name" value="VWFA"/>
    <property type="match status" value="1"/>
</dbReference>
<dbReference type="SMART" id="SM00327">
    <property type="entry name" value="VWA"/>
    <property type="match status" value="1"/>
</dbReference>
<dbReference type="Pfam" id="PF08487">
    <property type="entry name" value="VIT"/>
    <property type="match status" value="1"/>
</dbReference>
<evidence type="ECO:0000256" key="1">
    <source>
        <dbReference type="SAM" id="MobiDB-lite"/>
    </source>
</evidence>
<name>A0ABU5FA05_9BACT</name>
<evidence type="ECO:0000313" key="5">
    <source>
        <dbReference type="Proteomes" id="UP001272242"/>
    </source>
</evidence>
<feature type="domain" description="VIT" evidence="3">
    <location>
        <begin position="20"/>
        <end position="150"/>
    </location>
</feature>
<dbReference type="RefSeq" id="WP_320689729.1">
    <property type="nucleotide sequence ID" value="NZ_JAXBLV010000244.1"/>
</dbReference>
<evidence type="ECO:0000259" key="2">
    <source>
        <dbReference type="PROSITE" id="PS50234"/>
    </source>
</evidence>
<evidence type="ECO:0000259" key="3">
    <source>
        <dbReference type="PROSITE" id="PS51468"/>
    </source>
</evidence>
<protein>
    <submittedName>
        <fullName evidence="4">VIT and VWA domain-containing protein</fullName>
    </submittedName>
</protein>
<dbReference type="SUPFAM" id="SSF53300">
    <property type="entry name" value="vWA-like"/>
    <property type="match status" value="1"/>
</dbReference>
<dbReference type="InterPro" id="IPR036465">
    <property type="entry name" value="vWFA_dom_sf"/>
</dbReference>
<dbReference type="EMBL" id="JAXBLV010000244">
    <property type="protein sequence ID" value="MDY3563550.1"/>
    <property type="molecule type" value="Genomic_DNA"/>
</dbReference>
<comment type="caution">
    <text evidence="4">The sequence shown here is derived from an EMBL/GenBank/DDBJ whole genome shotgun (WGS) entry which is preliminary data.</text>
</comment>
<proteinExistence type="predicted"/>
<reference evidence="5" key="1">
    <citation type="journal article" date="2023" name="Mar. Drugs">
        <title>Gemmata algarum, a Novel Planctomycete Isolated from an Algal Mat, Displays Antimicrobial Activity.</title>
        <authorList>
            <person name="Kumar G."/>
            <person name="Kallscheuer N."/>
            <person name="Kashif M."/>
            <person name="Ahamad S."/>
            <person name="Jagadeeshwari U."/>
            <person name="Pannikurungottu S."/>
            <person name="Haufschild T."/>
            <person name="Kabuu M."/>
            <person name="Sasikala C."/>
            <person name="Jogler C."/>
            <person name="Ramana C."/>
        </authorList>
    </citation>
    <scope>NUCLEOTIDE SEQUENCE [LARGE SCALE GENOMIC DNA]</scope>
    <source>
        <strain evidence="5">JC673</strain>
    </source>
</reference>
<dbReference type="InterPro" id="IPR013694">
    <property type="entry name" value="VIT"/>
</dbReference>
<feature type="domain" description="VWFA" evidence="2">
    <location>
        <begin position="283"/>
        <end position="456"/>
    </location>
</feature>
<dbReference type="SMART" id="SM00609">
    <property type="entry name" value="VIT"/>
    <property type="match status" value="1"/>
</dbReference>
<dbReference type="Gene3D" id="3.40.50.410">
    <property type="entry name" value="von Willebrand factor, type A domain"/>
    <property type="match status" value="1"/>
</dbReference>
<dbReference type="Pfam" id="PF13768">
    <property type="entry name" value="VWA_3"/>
    <property type="match status" value="1"/>
</dbReference>